<name>A0A834XC29_9FABA</name>
<evidence type="ECO:0000313" key="2">
    <source>
        <dbReference type="Proteomes" id="UP000634136"/>
    </source>
</evidence>
<dbReference type="EMBL" id="JAAIUW010000002">
    <property type="protein sequence ID" value="KAF7841638.1"/>
    <property type="molecule type" value="Genomic_DNA"/>
</dbReference>
<dbReference type="Proteomes" id="UP000634136">
    <property type="component" value="Unassembled WGS sequence"/>
</dbReference>
<comment type="caution">
    <text evidence="1">The sequence shown here is derived from an EMBL/GenBank/DDBJ whole genome shotgun (WGS) entry which is preliminary data.</text>
</comment>
<dbReference type="AlphaFoldDB" id="A0A834XC29"/>
<reference evidence="1" key="1">
    <citation type="submission" date="2020-09" db="EMBL/GenBank/DDBJ databases">
        <title>Genome-Enabled Discovery of Anthraquinone Biosynthesis in Senna tora.</title>
        <authorList>
            <person name="Kang S.-H."/>
            <person name="Pandey R.P."/>
            <person name="Lee C.-M."/>
            <person name="Sim J.-S."/>
            <person name="Jeong J.-T."/>
            <person name="Choi B.-S."/>
            <person name="Jung M."/>
            <person name="Ginzburg D."/>
            <person name="Zhao K."/>
            <person name="Won S.Y."/>
            <person name="Oh T.-J."/>
            <person name="Yu Y."/>
            <person name="Kim N.-H."/>
            <person name="Lee O.R."/>
            <person name="Lee T.-H."/>
            <person name="Bashyal P."/>
            <person name="Kim T.-S."/>
            <person name="Lee W.-H."/>
            <person name="Kawkins C."/>
            <person name="Kim C.-K."/>
            <person name="Kim J.S."/>
            <person name="Ahn B.O."/>
            <person name="Rhee S.Y."/>
            <person name="Sohng J.K."/>
        </authorList>
    </citation>
    <scope>NUCLEOTIDE SEQUENCE</scope>
    <source>
        <tissue evidence="1">Leaf</tissue>
    </source>
</reference>
<organism evidence="1 2">
    <name type="scientific">Senna tora</name>
    <dbReference type="NCBI Taxonomy" id="362788"/>
    <lineage>
        <taxon>Eukaryota</taxon>
        <taxon>Viridiplantae</taxon>
        <taxon>Streptophyta</taxon>
        <taxon>Embryophyta</taxon>
        <taxon>Tracheophyta</taxon>
        <taxon>Spermatophyta</taxon>
        <taxon>Magnoliopsida</taxon>
        <taxon>eudicotyledons</taxon>
        <taxon>Gunneridae</taxon>
        <taxon>Pentapetalae</taxon>
        <taxon>rosids</taxon>
        <taxon>fabids</taxon>
        <taxon>Fabales</taxon>
        <taxon>Fabaceae</taxon>
        <taxon>Caesalpinioideae</taxon>
        <taxon>Cassia clade</taxon>
        <taxon>Senna</taxon>
    </lineage>
</organism>
<evidence type="ECO:0000313" key="1">
    <source>
        <dbReference type="EMBL" id="KAF7841638.1"/>
    </source>
</evidence>
<gene>
    <name evidence="1" type="ORF">G2W53_003936</name>
</gene>
<accession>A0A834XC29</accession>
<protein>
    <submittedName>
        <fullName evidence="1">Uncharacterized protein</fullName>
    </submittedName>
</protein>
<proteinExistence type="predicted"/>
<keyword evidence="2" id="KW-1185">Reference proteome</keyword>
<sequence>MDSILATLASNIEKPNCQLGLAPSCWSLGYPVHDLQLFGV</sequence>